<accession>F8Q5J2</accession>
<reference evidence="3" key="1">
    <citation type="journal article" date="2011" name="Science">
        <title>The plant cell wall-decomposing machinery underlies the functional diversity of forest fungi.</title>
        <authorList>
            <person name="Eastwood D.C."/>
            <person name="Floudas D."/>
            <person name="Binder M."/>
            <person name="Majcherczyk A."/>
            <person name="Schneider P."/>
            <person name="Aerts A."/>
            <person name="Asiegbu F.O."/>
            <person name="Baker S.E."/>
            <person name="Barry K."/>
            <person name="Bendiksby M."/>
            <person name="Blumentritt M."/>
            <person name="Coutinho P.M."/>
            <person name="Cullen D."/>
            <person name="de Vries R.P."/>
            <person name="Gathman A."/>
            <person name="Goodell B."/>
            <person name="Henrissat B."/>
            <person name="Ihrmark K."/>
            <person name="Kauserud H."/>
            <person name="Kohler A."/>
            <person name="LaButti K."/>
            <person name="Lapidus A."/>
            <person name="Lavin J.L."/>
            <person name="Lee Y.-H."/>
            <person name="Lindquist E."/>
            <person name="Lilly W."/>
            <person name="Lucas S."/>
            <person name="Morin E."/>
            <person name="Murat C."/>
            <person name="Oguiza J.A."/>
            <person name="Park J."/>
            <person name="Pisabarro A.G."/>
            <person name="Riley R."/>
            <person name="Rosling A."/>
            <person name="Salamov A."/>
            <person name="Schmidt O."/>
            <person name="Schmutz J."/>
            <person name="Skrede I."/>
            <person name="Stenlid J."/>
            <person name="Wiebenga A."/>
            <person name="Xie X."/>
            <person name="Kuees U."/>
            <person name="Hibbett D.S."/>
            <person name="Hoffmeister D."/>
            <person name="Hoegberg N."/>
            <person name="Martin F."/>
            <person name="Grigoriev I.V."/>
            <person name="Watkinson S.C."/>
        </authorList>
    </citation>
    <scope>NUCLEOTIDE SEQUENCE [LARGE SCALE GENOMIC DNA]</scope>
    <source>
        <strain evidence="3">strain S7.3</strain>
    </source>
</reference>
<name>F8Q5J2_SERL3</name>
<dbReference type="HOGENOM" id="CLU_084280_2_0_1"/>
<feature type="domain" description="DUF6593" evidence="1">
    <location>
        <begin position="43"/>
        <end position="201"/>
    </location>
</feature>
<dbReference type="OrthoDB" id="3256331at2759"/>
<organism evidence="3">
    <name type="scientific">Serpula lacrymans var. lacrymans (strain S7.3)</name>
    <name type="common">Dry rot fungus</name>
    <dbReference type="NCBI Taxonomy" id="936435"/>
    <lineage>
        <taxon>Eukaryota</taxon>
        <taxon>Fungi</taxon>
        <taxon>Dikarya</taxon>
        <taxon>Basidiomycota</taxon>
        <taxon>Agaricomycotina</taxon>
        <taxon>Agaricomycetes</taxon>
        <taxon>Agaricomycetidae</taxon>
        <taxon>Boletales</taxon>
        <taxon>Coniophorineae</taxon>
        <taxon>Serpulaceae</taxon>
        <taxon>Serpula</taxon>
    </lineage>
</organism>
<dbReference type="InParanoid" id="F8Q5J2"/>
<dbReference type="EMBL" id="GL945484">
    <property type="protein sequence ID" value="EGN96463.1"/>
    <property type="molecule type" value="Genomic_DNA"/>
</dbReference>
<dbReference type="AlphaFoldDB" id="F8Q5J2"/>
<dbReference type="Pfam" id="PF20236">
    <property type="entry name" value="DUF6593"/>
    <property type="match status" value="1"/>
</dbReference>
<evidence type="ECO:0000313" key="2">
    <source>
        <dbReference type="EMBL" id="EGN96463.1"/>
    </source>
</evidence>
<keyword evidence="3" id="KW-1185">Reference proteome</keyword>
<evidence type="ECO:0000259" key="1">
    <source>
        <dbReference type="Pfam" id="PF20236"/>
    </source>
</evidence>
<proteinExistence type="predicted"/>
<dbReference type="InterPro" id="IPR046528">
    <property type="entry name" value="DUF6593"/>
</dbReference>
<protein>
    <recommendedName>
        <fullName evidence="1">DUF6593 domain-containing protein</fullName>
    </recommendedName>
</protein>
<dbReference type="eggNOG" id="ENOG502RD2G">
    <property type="taxonomic scope" value="Eukaryota"/>
</dbReference>
<evidence type="ECO:0000313" key="3">
    <source>
        <dbReference type="Proteomes" id="UP000008063"/>
    </source>
</evidence>
<dbReference type="Proteomes" id="UP000008063">
    <property type="component" value="Unassembled WGS sequence"/>
</dbReference>
<gene>
    <name evidence="2" type="ORF">SERLA73DRAFT_186203</name>
</gene>
<dbReference type="OMA" id="HCAYLAL"/>
<sequence length="222" mass="24561">MNRSQRHMCAYTAGMDSPITYVNSPAPSDASTILDFKRDVMTHTKITVRGDSTTCYTVETFKAGVGGVKTVVRQSNRTLAAIERRDILPDQVTLRDGDAPINLNKWLKSPVFSMFPITFEEAGKKYSWTRSSKGQLSLYEKGSEHKSAGCIAWFQPSRLSLEGKDLDTVSHCAYLALKEEADQIRDVVVVTCLLVEQKARMKDKAKGTKAINGGFGMIEITA</sequence>